<keyword evidence="1" id="KW-0378">Hydrolase</keyword>
<dbReference type="Pfam" id="PF17820">
    <property type="entry name" value="PDZ_6"/>
    <property type="match status" value="1"/>
</dbReference>
<organism evidence="3">
    <name type="scientific">uncultured Paludibacter sp</name>
    <dbReference type="NCBI Taxonomy" id="497635"/>
    <lineage>
        <taxon>Bacteria</taxon>
        <taxon>Pseudomonadati</taxon>
        <taxon>Bacteroidota</taxon>
        <taxon>Bacteroidia</taxon>
        <taxon>Bacteroidales</taxon>
        <taxon>Paludibacteraceae</taxon>
        <taxon>Paludibacter</taxon>
        <taxon>environmental samples</taxon>
    </lineage>
</organism>
<dbReference type="InterPro" id="IPR001995">
    <property type="entry name" value="Peptidase_A2_cat"/>
</dbReference>
<feature type="domain" description="Peptidase A2" evidence="2">
    <location>
        <begin position="199"/>
        <end position="282"/>
    </location>
</feature>
<dbReference type="AlphaFoldDB" id="A0A653AC81"/>
<dbReference type="InterPro" id="IPR001478">
    <property type="entry name" value="PDZ"/>
</dbReference>
<dbReference type="SMART" id="SM00228">
    <property type="entry name" value="PDZ"/>
    <property type="match status" value="1"/>
</dbReference>
<dbReference type="Gene3D" id="2.30.42.10">
    <property type="match status" value="1"/>
</dbReference>
<accession>A0A653AC81</accession>
<name>A0A653AC81_9BACT</name>
<evidence type="ECO:0000256" key="1">
    <source>
        <dbReference type="ARBA" id="ARBA00022801"/>
    </source>
</evidence>
<dbReference type="SUPFAM" id="SSF50156">
    <property type="entry name" value="PDZ domain-like"/>
    <property type="match status" value="1"/>
</dbReference>
<sequence length="405" mass="46453">MRRITVFSLLIIFALNTSVCYSKNKKIASFPFEMLGSYVVVNVKINNSSPLKLILDSGIKNTLITELFEDDNIELNYTDTVEMQGLGDQHELKALRSKENVIKVGKLLLKKSTVYFLPDNIFNLSMILGQKVNGILGSDIFRNYVVDINYGLLKVNIFAPESYEAPSKYEWLPMEVSAQNKMFIYVDVKEENSEDYKRVKVLLDTGAEASAWFQTVRNENRVKIPEKHIYGVIGEGLNGEILGNFSRLKELCIGSYCIPNPIVAFPDSISIMDAVQLAGRDGSVGSQILKRFNMIFDYQNKRFYFVKNHFFRDPFQYNVSGLELVQDVLFFPVFRISKVWKNSKAEKAGIKPGDIIFEVDNEKTYFKSLSEIKKIFSTPSRRPLKLLIKRDDDFMTVMLDMKDEL</sequence>
<dbReference type="Gene3D" id="2.40.70.10">
    <property type="entry name" value="Acid Proteases"/>
    <property type="match status" value="2"/>
</dbReference>
<dbReference type="InterPro" id="IPR021109">
    <property type="entry name" value="Peptidase_aspartic_dom_sf"/>
</dbReference>
<evidence type="ECO:0000259" key="2">
    <source>
        <dbReference type="PROSITE" id="PS50175"/>
    </source>
</evidence>
<dbReference type="GO" id="GO:0004190">
    <property type="term" value="F:aspartic-type endopeptidase activity"/>
    <property type="evidence" value="ECO:0007669"/>
    <property type="project" value="InterPro"/>
</dbReference>
<dbReference type="EMBL" id="UPXZ01000025">
    <property type="protein sequence ID" value="VBB45616.1"/>
    <property type="molecule type" value="Genomic_DNA"/>
</dbReference>
<dbReference type="Pfam" id="PF13650">
    <property type="entry name" value="Asp_protease_2"/>
    <property type="match status" value="1"/>
</dbReference>
<gene>
    <name evidence="3" type="ORF">TRIP_D310011</name>
</gene>
<evidence type="ECO:0000313" key="3">
    <source>
        <dbReference type="EMBL" id="VBB45616.1"/>
    </source>
</evidence>
<dbReference type="InterPro" id="IPR041489">
    <property type="entry name" value="PDZ_6"/>
</dbReference>
<dbReference type="GO" id="GO:0006508">
    <property type="term" value="P:proteolysis"/>
    <property type="evidence" value="ECO:0007669"/>
    <property type="project" value="InterPro"/>
</dbReference>
<dbReference type="PROSITE" id="PS50175">
    <property type="entry name" value="ASP_PROT_RETROV"/>
    <property type="match status" value="1"/>
</dbReference>
<proteinExistence type="predicted"/>
<reference evidence="3" key="1">
    <citation type="submission" date="2018-07" db="EMBL/GenBank/DDBJ databases">
        <authorList>
            <consortium name="Genoscope - CEA"/>
            <person name="William W."/>
        </authorList>
    </citation>
    <scope>NUCLEOTIDE SEQUENCE</scope>
    <source>
        <strain evidence="3">IK1</strain>
    </source>
</reference>
<dbReference type="InterPro" id="IPR036034">
    <property type="entry name" value="PDZ_sf"/>
</dbReference>
<protein>
    <submittedName>
        <fullName evidence="3">EppA_BapA family protein</fullName>
    </submittedName>
</protein>